<dbReference type="InterPro" id="IPR005467">
    <property type="entry name" value="His_kinase_dom"/>
</dbReference>
<dbReference type="SUPFAM" id="SSF51206">
    <property type="entry name" value="cAMP-binding domain-like"/>
    <property type="match status" value="1"/>
</dbReference>
<dbReference type="Gene3D" id="3.30.565.10">
    <property type="entry name" value="Histidine kinase-like ATPase, C-terminal domain"/>
    <property type="match status" value="1"/>
</dbReference>
<dbReference type="InterPro" id="IPR018490">
    <property type="entry name" value="cNMP-bd_dom_sf"/>
</dbReference>
<keyword evidence="5" id="KW-0418">Kinase</keyword>
<feature type="domain" description="Histidine kinase" evidence="4">
    <location>
        <begin position="328"/>
        <end position="489"/>
    </location>
</feature>
<dbReference type="GO" id="GO:0004673">
    <property type="term" value="F:protein histidine kinase activity"/>
    <property type="evidence" value="ECO:0007669"/>
    <property type="project" value="UniProtKB-EC"/>
</dbReference>
<dbReference type="EC" id="2.7.13.3" evidence="2"/>
<dbReference type="SUPFAM" id="SSF55874">
    <property type="entry name" value="ATPase domain of HSP90 chaperone/DNA topoisomerase II/histidine kinase"/>
    <property type="match status" value="1"/>
</dbReference>
<dbReference type="InterPro" id="IPR004358">
    <property type="entry name" value="Sig_transdc_His_kin-like_C"/>
</dbReference>
<sequence>MLPRHGQHQREKRPMIIEQEEFQKKLKRINLAYFSDPDRIITISRGNSVVRQGEQNKRLYLILSGSVVSYRHVVKEDPETASTSHKIYKAFRAGPGDYLGVQSFFSGWFRSSSDLIAETDLELAYIDTATPAVDVEHYGTLLEQFVPAIVHELAARNTRVFDRTAEKEEALRMLHRSEMAATLGQLSAGIAHELNNSLGVLSRKTDFVLETLDNMFRQENAFRYTLYNKGLEGASSASTSEQRRLARQFEKNYGLSQDVAKALALIPDIQNQPELLNKPFLSQLEQNLPYWELGHDLHDMKLAVRHATAIVRSVRLLGGGNTRREEGVNVTDSLTEAVALVKSSLRGVDFEMILPPRDSVPGIFADMTELVQIWINLLQNACDALKIENTPNPSIHVECRVEKISSKDQTSHTTREILVSVTDNGPGVPKDLHEKIFRPNFTTKKKGLSFGLGLGLTIVRRIVDSYGGRIRLESVPGHTVFTIVIPTINNHGKN</sequence>
<dbReference type="AlphaFoldDB" id="A0AAP8NK60"/>
<protein>
    <recommendedName>
        <fullName evidence="2">histidine kinase</fullName>
        <ecNumber evidence="2">2.7.13.3</ecNumber>
    </recommendedName>
</protein>
<dbReference type="PROSITE" id="PS50042">
    <property type="entry name" value="CNMP_BINDING_3"/>
    <property type="match status" value="1"/>
</dbReference>
<dbReference type="InterPro" id="IPR014710">
    <property type="entry name" value="RmlC-like_jellyroll"/>
</dbReference>
<name>A0AAP8NK60_9BACT</name>
<evidence type="ECO:0000313" key="7">
    <source>
        <dbReference type="Proteomes" id="UP000235914"/>
    </source>
</evidence>
<dbReference type="Gene3D" id="2.60.120.10">
    <property type="entry name" value="Jelly Rolls"/>
    <property type="match status" value="1"/>
</dbReference>
<keyword evidence="5" id="KW-0808">Transferase</keyword>
<dbReference type="InterPro" id="IPR000595">
    <property type="entry name" value="cNMP-bd_dom"/>
</dbReference>
<dbReference type="PRINTS" id="PR00344">
    <property type="entry name" value="BCTRLSENSOR"/>
</dbReference>
<dbReference type="Gene3D" id="1.10.287.130">
    <property type="match status" value="1"/>
</dbReference>
<feature type="domain" description="Cyclic nucleotide-binding" evidence="3">
    <location>
        <begin position="22"/>
        <end position="127"/>
    </location>
</feature>
<dbReference type="EMBL" id="PJLB01000013">
    <property type="protein sequence ID" value="PNC98966.1"/>
    <property type="molecule type" value="Genomic_DNA"/>
</dbReference>
<dbReference type="PROSITE" id="PS50109">
    <property type="entry name" value="HIS_KIN"/>
    <property type="match status" value="1"/>
</dbReference>
<dbReference type="SMART" id="SM00387">
    <property type="entry name" value="HATPase_c"/>
    <property type="match status" value="1"/>
</dbReference>
<dbReference type="PANTHER" id="PTHR43065:SF48">
    <property type="entry name" value="HISTIDINE KINASE"/>
    <property type="match status" value="1"/>
</dbReference>
<dbReference type="EMBL" id="PJKN01000006">
    <property type="protein sequence ID" value="PNC54053.1"/>
    <property type="molecule type" value="Genomic_DNA"/>
</dbReference>
<dbReference type="CDD" id="cd00075">
    <property type="entry name" value="HATPase"/>
    <property type="match status" value="1"/>
</dbReference>
<gene>
    <name evidence="6" type="ORF">CXT95_11885</name>
    <name evidence="5" type="ORF">CXU09_10685</name>
</gene>
<organism evidence="5 7">
    <name type="scientific">Akkermansia muciniphila</name>
    <dbReference type="NCBI Taxonomy" id="239935"/>
    <lineage>
        <taxon>Bacteria</taxon>
        <taxon>Pseudomonadati</taxon>
        <taxon>Verrucomicrobiota</taxon>
        <taxon>Verrucomicrobiia</taxon>
        <taxon>Verrucomicrobiales</taxon>
        <taxon>Akkermansiaceae</taxon>
        <taxon>Akkermansia</taxon>
    </lineage>
</organism>
<dbReference type="CDD" id="cd00038">
    <property type="entry name" value="CAP_ED"/>
    <property type="match status" value="1"/>
</dbReference>
<accession>A0AAP8NK60</accession>
<proteinExistence type="predicted"/>
<evidence type="ECO:0000313" key="6">
    <source>
        <dbReference type="EMBL" id="PNC98966.1"/>
    </source>
</evidence>
<dbReference type="Pfam" id="PF00027">
    <property type="entry name" value="cNMP_binding"/>
    <property type="match status" value="1"/>
</dbReference>
<evidence type="ECO:0000256" key="2">
    <source>
        <dbReference type="ARBA" id="ARBA00012438"/>
    </source>
</evidence>
<comment type="caution">
    <text evidence="5">The sequence shown here is derived from an EMBL/GenBank/DDBJ whole genome shotgun (WGS) entry which is preliminary data.</text>
</comment>
<reference evidence="7 8" key="1">
    <citation type="journal article" date="2017" name="BMC Genomics">
        <title>Genome sequencing of 39 Akkermansia muciniphila isolates reveals its population structure, genomic and functional diverisity, and global distribution in mammalian gut microbiotas.</title>
        <authorList>
            <person name="Guo X."/>
            <person name="Li S."/>
            <person name="Zhang J."/>
            <person name="Wu F."/>
            <person name="Li X."/>
            <person name="Wu D."/>
            <person name="Zhang M."/>
            <person name="Ou Z."/>
            <person name="Jie Z."/>
            <person name="Yan Q."/>
            <person name="Li P."/>
            <person name="Yi J."/>
            <person name="Peng Y."/>
        </authorList>
    </citation>
    <scope>NUCLEOTIDE SEQUENCE [LARGE SCALE GENOMIC DNA]</scope>
    <source>
        <strain evidence="6 8">GP28</strain>
        <strain evidence="5 7">GP43</strain>
    </source>
</reference>
<dbReference type="Pfam" id="PF02518">
    <property type="entry name" value="HATPase_c"/>
    <property type="match status" value="1"/>
</dbReference>
<dbReference type="InterPro" id="IPR003594">
    <property type="entry name" value="HATPase_dom"/>
</dbReference>
<evidence type="ECO:0000259" key="4">
    <source>
        <dbReference type="PROSITE" id="PS50109"/>
    </source>
</evidence>
<dbReference type="Proteomes" id="UP000236075">
    <property type="component" value="Unassembled WGS sequence"/>
</dbReference>
<evidence type="ECO:0000313" key="8">
    <source>
        <dbReference type="Proteomes" id="UP000236075"/>
    </source>
</evidence>
<evidence type="ECO:0000313" key="5">
    <source>
        <dbReference type="EMBL" id="PNC54053.1"/>
    </source>
</evidence>
<dbReference type="Proteomes" id="UP000235914">
    <property type="component" value="Unassembled WGS sequence"/>
</dbReference>
<evidence type="ECO:0000256" key="1">
    <source>
        <dbReference type="ARBA" id="ARBA00000085"/>
    </source>
</evidence>
<dbReference type="PANTHER" id="PTHR43065">
    <property type="entry name" value="SENSOR HISTIDINE KINASE"/>
    <property type="match status" value="1"/>
</dbReference>
<comment type="catalytic activity">
    <reaction evidence="1">
        <text>ATP + protein L-histidine = ADP + protein N-phospho-L-histidine.</text>
        <dbReference type="EC" id="2.7.13.3"/>
    </reaction>
</comment>
<evidence type="ECO:0000259" key="3">
    <source>
        <dbReference type="PROSITE" id="PS50042"/>
    </source>
</evidence>
<dbReference type="InterPro" id="IPR036890">
    <property type="entry name" value="HATPase_C_sf"/>
</dbReference>